<dbReference type="EC" id="2.1.2.7" evidence="10"/>
<dbReference type="InterPro" id="IPR015421">
    <property type="entry name" value="PyrdxlP-dep_Trfase_major"/>
</dbReference>
<dbReference type="PANTHER" id="PTHR11680">
    <property type="entry name" value="SERINE HYDROXYMETHYLTRANSFERASE"/>
    <property type="match status" value="1"/>
</dbReference>
<dbReference type="GO" id="GO:0004372">
    <property type="term" value="F:glycine hydroxymethyltransferase activity"/>
    <property type="evidence" value="ECO:0007669"/>
    <property type="project" value="InterPro"/>
</dbReference>
<organism evidence="13 14">
    <name type="scientific">Candidatus Azambacteria bacterium RIFCSPLOWO2_01_FULL_46_25</name>
    <dbReference type="NCBI Taxonomy" id="1797298"/>
    <lineage>
        <taxon>Bacteria</taxon>
        <taxon>Candidatus Azamiibacteriota</taxon>
    </lineage>
</organism>
<sequence length="407" mass="43980">MRTYLPQQDPELEGLIRLEEKRQQEGLLMIASENLASPAVLEAAGTVLTNKYAEGYPGKRYYTGNQYIDKIEQLAIDRAKELFGAEHANVQPHAGSQANLACYFALLEPGDTILAMNLAHGGHLTHGHPVSLSGKLFKFVHYGVQKDTEVLDMDEVEKLAMEVKPKMILSGFTAYPRAVPFSRFADIAKKVGAYAMADMSHIAGLVVGGVHESPVPTHDVVMTTTTKTLRGPRSAIILSKAIHAAKIDKAVFPGMQGGPLEHIIAAKAVCFKEAMTAEYKAYQQQVAKNAKALADELMAEGLRLVSGGTDTHLMIIDCTSLGISGKQGADALAECGIYTNFNMIPFDTRKPADPSGIRLGTPALTARGMKEPEMKTVGKLIADLLKNPTGEQKEKTKKAVIGLVKKI</sequence>
<dbReference type="GO" id="GO:0030170">
    <property type="term" value="F:pyridoxal phosphate binding"/>
    <property type="evidence" value="ECO:0007669"/>
    <property type="project" value="UniProtKB-UniRule"/>
</dbReference>
<dbReference type="InterPro" id="IPR015424">
    <property type="entry name" value="PyrdxlP-dep_Trfase"/>
</dbReference>
<evidence type="ECO:0000256" key="4">
    <source>
        <dbReference type="ARBA" id="ARBA00011738"/>
    </source>
</evidence>
<evidence type="ECO:0000259" key="12">
    <source>
        <dbReference type="Pfam" id="PF00464"/>
    </source>
</evidence>
<feature type="modified residue" description="N6-(pyridoxal phosphate)lysine" evidence="10 11">
    <location>
        <position position="227"/>
    </location>
</feature>
<dbReference type="STRING" id="1797298.A2988_03425"/>
<dbReference type="GO" id="GO:0005829">
    <property type="term" value="C:cytosol"/>
    <property type="evidence" value="ECO:0007669"/>
    <property type="project" value="TreeGrafter"/>
</dbReference>
<comment type="similarity">
    <text evidence="3 10">Belongs to the SHMT family.</text>
</comment>
<dbReference type="InterPro" id="IPR015422">
    <property type="entry name" value="PyrdxlP-dep_Trfase_small"/>
</dbReference>
<evidence type="ECO:0000256" key="6">
    <source>
        <dbReference type="ARBA" id="ARBA00022563"/>
    </source>
</evidence>
<dbReference type="UniPathway" id="UPA00193"/>
<keyword evidence="5 10" id="KW-0963">Cytoplasm</keyword>
<evidence type="ECO:0000256" key="1">
    <source>
        <dbReference type="ARBA" id="ARBA00001933"/>
    </source>
</evidence>
<dbReference type="GO" id="GO:0035999">
    <property type="term" value="P:tetrahydrofolate interconversion"/>
    <property type="evidence" value="ECO:0007669"/>
    <property type="project" value="UniProtKB-UniRule"/>
</dbReference>
<comment type="cofactor">
    <cofactor evidence="1 10 11">
        <name>pyridoxal 5'-phosphate</name>
        <dbReference type="ChEBI" id="CHEBI:597326"/>
    </cofactor>
</comment>
<dbReference type="GO" id="GO:0050413">
    <property type="term" value="F:D-alanine 2-hydroxymethyltransferase activity"/>
    <property type="evidence" value="ECO:0007669"/>
    <property type="project" value="UniProtKB-EC"/>
</dbReference>
<dbReference type="GO" id="GO:0008168">
    <property type="term" value="F:methyltransferase activity"/>
    <property type="evidence" value="ECO:0007669"/>
    <property type="project" value="UniProtKB-KW"/>
</dbReference>
<comment type="subunit">
    <text evidence="4 10">Homodimer.</text>
</comment>
<evidence type="ECO:0000256" key="8">
    <source>
        <dbReference type="ARBA" id="ARBA00022679"/>
    </source>
</evidence>
<feature type="binding site" evidence="10">
    <location>
        <begin position="122"/>
        <end position="124"/>
    </location>
    <ligand>
        <name>(6S)-5,6,7,8-tetrahydrofolate</name>
        <dbReference type="ChEBI" id="CHEBI:57453"/>
    </ligand>
</feature>
<dbReference type="NCBIfam" id="NF000586">
    <property type="entry name" value="PRK00011.1"/>
    <property type="match status" value="1"/>
</dbReference>
<keyword evidence="9 10" id="KW-0663">Pyridoxal phosphate</keyword>
<keyword evidence="7" id="KW-0028">Amino-acid biosynthesis</keyword>
<dbReference type="AlphaFoldDB" id="A0A1F5BVA4"/>
<evidence type="ECO:0000313" key="13">
    <source>
        <dbReference type="EMBL" id="OGD34537.1"/>
    </source>
</evidence>
<dbReference type="GO" id="GO:0032259">
    <property type="term" value="P:methylation"/>
    <property type="evidence" value="ECO:0007669"/>
    <property type="project" value="UniProtKB-KW"/>
</dbReference>
<keyword evidence="8 10" id="KW-0808">Transferase</keyword>
<evidence type="ECO:0000256" key="9">
    <source>
        <dbReference type="ARBA" id="ARBA00022898"/>
    </source>
</evidence>
<dbReference type="InterPro" id="IPR001085">
    <property type="entry name" value="Ser_HO-MeTrfase"/>
</dbReference>
<keyword evidence="6 10" id="KW-0554">One-carbon metabolism</keyword>
<name>A0A1F5BVA4_9BACT</name>
<feature type="binding site" evidence="10">
    <location>
        <position position="118"/>
    </location>
    <ligand>
        <name>(6S)-5,6,7,8-tetrahydrofolate</name>
        <dbReference type="ChEBI" id="CHEBI:57453"/>
    </ligand>
</feature>
<evidence type="ECO:0000313" key="14">
    <source>
        <dbReference type="Proteomes" id="UP000176650"/>
    </source>
</evidence>
<dbReference type="Gene3D" id="3.40.640.10">
    <property type="entry name" value="Type I PLP-dependent aspartate aminotransferase-like (Major domain)"/>
    <property type="match status" value="1"/>
</dbReference>
<accession>A0A1F5BVA4</accession>
<reference evidence="13 14" key="1">
    <citation type="journal article" date="2016" name="Nat. Commun.">
        <title>Thousands of microbial genomes shed light on interconnected biogeochemical processes in an aquifer system.</title>
        <authorList>
            <person name="Anantharaman K."/>
            <person name="Brown C.T."/>
            <person name="Hug L.A."/>
            <person name="Sharon I."/>
            <person name="Castelle C.J."/>
            <person name="Probst A.J."/>
            <person name="Thomas B.C."/>
            <person name="Singh A."/>
            <person name="Wilkins M.J."/>
            <person name="Karaoz U."/>
            <person name="Brodie E.L."/>
            <person name="Williams K.H."/>
            <person name="Hubbard S.S."/>
            <person name="Banfield J.F."/>
        </authorList>
    </citation>
    <scope>NUCLEOTIDE SEQUENCE [LARGE SCALE GENOMIC DNA]</scope>
</reference>
<evidence type="ECO:0000256" key="7">
    <source>
        <dbReference type="ARBA" id="ARBA00022605"/>
    </source>
</evidence>
<dbReference type="Gene3D" id="3.90.1150.10">
    <property type="entry name" value="Aspartate Aminotransferase, domain 1"/>
    <property type="match status" value="1"/>
</dbReference>
<comment type="caution">
    <text evidence="10">Lacks conserved residue(s) required for the propagation of feature annotation.</text>
</comment>
<proteinExistence type="inferred from homology"/>
<protein>
    <recommendedName>
        <fullName evidence="10">2-methylserine hydroxymethyltransferase</fullName>
        <shortName evidence="10">MSHMT</shortName>
        <ecNumber evidence="10">2.1.2.7</ecNumber>
    </recommendedName>
    <alternativeName>
        <fullName evidence="10">Alpha-methylserine hydroxymethyltransferase</fullName>
    </alternativeName>
    <alternativeName>
        <fullName evidence="10">D-alanine 2-hydroxymethyltransferase</fullName>
    </alternativeName>
</protein>
<evidence type="ECO:0000256" key="5">
    <source>
        <dbReference type="ARBA" id="ARBA00022490"/>
    </source>
</evidence>
<comment type="catalytic activity">
    <reaction evidence="10">
        <text>(6R)-5,10-methylene-5,6,7,8-tetrahydrofolate + D-alanine + H2O = 2-methylserine + (6S)-5,6,7,8-tetrahydrofolate</text>
        <dbReference type="Rhea" id="RHEA:10064"/>
        <dbReference type="ChEBI" id="CHEBI:15377"/>
        <dbReference type="ChEBI" id="CHEBI:15636"/>
        <dbReference type="ChEBI" id="CHEBI:57416"/>
        <dbReference type="ChEBI" id="CHEBI:57453"/>
        <dbReference type="ChEBI" id="CHEBI:58275"/>
        <dbReference type="EC" id="2.1.2.7"/>
    </reaction>
</comment>
<keyword evidence="13" id="KW-0489">Methyltransferase</keyword>
<dbReference type="EMBL" id="MEYS01000001">
    <property type="protein sequence ID" value="OGD34537.1"/>
    <property type="molecule type" value="Genomic_DNA"/>
</dbReference>
<dbReference type="Proteomes" id="UP000176650">
    <property type="component" value="Unassembled WGS sequence"/>
</dbReference>
<dbReference type="Pfam" id="PF00464">
    <property type="entry name" value="SHMT"/>
    <property type="match status" value="1"/>
</dbReference>
<comment type="subcellular location">
    <subcellularLocation>
        <location evidence="2 10">Cytoplasm</location>
    </subcellularLocation>
</comment>
<evidence type="ECO:0000256" key="11">
    <source>
        <dbReference type="PIRSR" id="PIRSR000412-50"/>
    </source>
</evidence>
<evidence type="ECO:0000256" key="2">
    <source>
        <dbReference type="ARBA" id="ARBA00004496"/>
    </source>
</evidence>
<comment type="caution">
    <text evidence="13">The sequence shown here is derived from an EMBL/GenBank/DDBJ whole genome shotgun (WGS) entry which is preliminary data.</text>
</comment>
<dbReference type="CDD" id="cd00378">
    <property type="entry name" value="SHMT"/>
    <property type="match status" value="1"/>
</dbReference>
<dbReference type="FunFam" id="3.40.640.10:FF:000001">
    <property type="entry name" value="Serine hydroxymethyltransferase"/>
    <property type="match status" value="1"/>
</dbReference>
<feature type="domain" description="Serine hydroxymethyltransferase-like" evidence="12">
    <location>
        <begin position="6"/>
        <end position="381"/>
    </location>
</feature>
<dbReference type="InterPro" id="IPR049943">
    <property type="entry name" value="Ser_HO-MeTrfase-like"/>
</dbReference>
<dbReference type="HAMAP" id="MF_00051">
    <property type="entry name" value="SHMT"/>
    <property type="match status" value="1"/>
</dbReference>
<dbReference type="SUPFAM" id="SSF53383">
    <property type="entry name" value="PLP-dependent transferases"/>
    <property type="match status" value="1"/>
</dbReference>
<feature type="site" description="Plays an important role in substrate specificity" evidence="10">
    <location>
        <position position="226"/>
    </location>
</feature>
<gene>
    <name evidence="10" type="primary">mshmt</name>
    <name evidence="13" type="ORF">A2988_03425</name>
</gene>
<comment type="function">
    <text evidence="10">Catalyzes the reversible interconversion of alpha-methyl-L-serine to D-alanine with tetrahydrofolate (THF) serving as the one-carbon carrier.</text>
</comment>
<dbReference type="GO" id="GO:0019264">
    <property type="term" value="P:glycine biosynthetic process from serine"/>
    <property type="evidence" value="ECO:0007669"/>
    <property type="project" value="InterPro"/>
</dbReference>
<dbReference type="PIRSF" id="PIRSF000412">
    <property type="entry name" value="SHMT"/>
    <property type="match status" value="1"/>
</dbReference>
<evidence type="ECO:0000256" key="10">
    <source>
        <dbReference type="HAMAP-Rule" id="MF_00051"/>
    </source>
</evidence>
<dbReference type="InterPro" id="IPR039429">
    <property type="entry name" value="SHMT-like_dom"/>
</dbReference>
<evidence type="ECO:0000256" key="3">
    <source>
        <dbReference type="ARBA" id="ARBA00006376"/>
    </source>
</evidence>
<dbReference type="PANTHER" id="PTHR11680:SF50">
    <property type="entry name" value="SERINE HYDROXYMETHYLTRANSFERASE"/>
    <property type="match status" value="1"/>
</dbReference>
<comment type="pathway">
    <text evidence="10">One-carbon metabolism; tetrahydrofolate interconversion.</text>
</comment>